<evidence type="ECO:0000313" key="4">
    <source>
        <dbReference type="Proteomes" id="UP000621266"/>
    </source>
</evidence>
<reference evidence="3 4" key="1">
    <citation type="submission" date="2019-10" db="EMBL/GenBank/DDBJ databases">
        <title>Streptomyces tenebrisbrunneis sp.nov., an endogenous actinomycete isolated from of Lycium ruthenicum.</title>
        <authorList>
            <person name="Ma L."/>
        </authorList>
    </citation>
    <scope>NUCLEOTIDE SEQUENCE [LARGE SCALE GENOMIC DNA]</scope>
    <source>
        <strain evidence="3 4">TRM 66187</strain>
    </source>
</reference>
<accession>A0ABQ7FB83</accession>
<evidence type="ECO:0000313" key="3">
    <source>
        <dbReference type="EMBL" id="KAF4405850.1"/>
    </source>
</evidence>
<dbReference type="Pfam" id="PF19493">
    <property type="entry name" value="Trypco1"/>
    <property type="match status" value="1"/>
</dbReference>
<dbReference type="EMBL" id="WHPN01000402">
    <property type="protein sequence ID" value="KAF4405850.1"/>
    <property type="molecule type" value="Genomic_DNA"/>
</dbReference>
<evidence type="ECO:0000259" key="2">
    <source>
        <dbReference type="Pfam" id="PF19493"/>
    </source>
</evidence>
<dbReference type="InterPro" id="IPR045794">
    <property type="entry name" value="Trypco1"/>
</dbReference>
<organism evidence="3 4">
    <name type="scientific">Streptomyces lycii</name>
    <dbReference type="NCBI Taxonomy" id="2654337"/>
    <lineage>
        <taxon>Bacteria</taxon>
        <taxon>Bacillati</taxon>
        <taxon>Actinomycetota</taxon>
        <taxon>Actinomycetes</taxon>
        <taxon>Kitasatosporales</taxon>
        <taxon>Streptomycetaceae</taxon>
        <taxon>Streptomyces</taxon>
    </lineage>
</organism>
<gene>
    <name evidence="3" type="ORF">GCU69_28070</name>
</gene>
<keyword evidence="4" id="KW-1185">Reference proteome</keyword>
<evidence type="ECO:0000256" key="1">
    <source>
        <dbReference type="SAM" id="MobiDB-lite"/>
    </source>
</evidence>
<dbReference type="Proteomes" id="UP000621266">
    <property type="component" value="Unassembled WGS sequence"/>
</dbReference>
<sequence length="135" mass="13639">MTELVRFELAGDRGVVVETGEPADGLTPVRRGADGVVDSATHFTERLATVRDAVGEALTQLRDRLGPDDITVSFGVKFTAEAGAVIAKTAVEGNLAVEMTWHRSPGAPPAAADAAAPPGASASPGTPAAPAAPRA</sequence>
<proteinExistence type="predicted"/>
<dbReference type="RefSeq" id="WP_156207514.1">
    <property type="nucleotide sequence ID" value="NZ_WHPN01000402.1"/>
</dbReference>
<feature type="region of interest" description="Disordered" evidence="1">
    <location>
        <begin position="102"/>
        <end position="135"/>
    </location>
</feature>
<protein>
    <recommendedName>
        <fullName evidence="2">Trypsin-co-occurring domain-containing protein</fullName>
    </recommendedName>
</protein>
<feature type="compositionally biased region" description="Low complexity" evidence="1">
    <location>
        <begin position="109"/>
        <end position="135"/>
    </location>
</feature>
<feature type="domain" description="Trypsin-co-occurring" evidence="2">
    <location>
        <begin position="8"/>
        <end position="103"/>
    </location>
</feature>
<comment type="caution">
    <text evidence="3">The sequence shown here is derived from an EMBL/GenBank/DDBJ whole genome shotgun (WGS) entry which is preliminary data.</text>
</comment>
<name>A0ABQ7FB83_9ACTN</name>
<dbReference type="NCBIfam" id="NF041216">
    <property type="entry name" value="CU044_2847_fam"/>
    <property type="match status" value="1"/>
</dbReference>